<comment type="catalytic activity">
    <reaction evidence="15 17 19">
        <text>(6S)-NADHX + ADP = AMP + phosphate + NADH + H(+)</text>
        <dbReference type="Rhea" id="RHEA:32223"/>
        <dbReference type="ChEBI" id="CHEBI:15378"/>
        <dbReference type="ChEBI" id="CHEBI:43474"/>
        <dbReference type="ChEBI" id="CHEBI:57945"/>
        <dbReference type="ChEBI" id="CHEBI:64074"/>
        <dbReference type="ChEBI" id="CHEBI:456215"/>
        <dbReference type="ChEBI" id="CHEBI:456216"/>
        <dbReference type="EC" id="4.2.1.136"/>
    </reaction>
</comment>
<dbReference type="GO" id="GO:0005524">
    <property type="term" value="F:ATP binding"/>
    <property type="evidence" value="ECO:0007669"/>
    <property type="project" value="UniProtKB-UniRule"/>
</dbReference>
<feature type="binding site" evidence="17">
    <location>
        <position position="375"/>
    </location>
    <ligand>
        <name>(6S)-NADPHX</name>
        <dbReference type="ChEBI" id="CHEBI:64076"/>
    </ligand>
</feature>
<evidence type="ECO:0000313" key="23">
    <source>
        <dbReference type="Proteomes" id="UP000011728"/>
    </source>
</evidence>
<dbReference type="Gene3D" id="3.40.1190.20">
    <property type="match status" value="1"/>
</dbReference>
<dbReference type="RefSeq" id="WP_015395581.1">
    <property type="nucleotide sequence ID" value="NC_020291.1"/>
</dbReference>
<evidence type="ECO:0000256" key="16">
    <source>
        <dbReference type="ARBA" id="ARBA00049209"/>
    </source>
</evidence>
<keyword evidence="6 17" id="KW-0547">Nucleotide-binding</keyword>
<feature type="binding site" evidence="17">
    <location>
        <position position="441"/>
    </location>
    <ligand>
        <name>(6S)-NADPHX</name>
        <dbReference type="ChEBI" id="CHEBI:64076"/>
    </ligand>
</feature>
<dbReference type="Proteomes" id="UP000011728">
    <property type="component" value="Chromosome"/>
</dbReference>
<evidence type="ECO:0000259" key="20">
    <source>
        <dbReference type="PROSITE" id="PS51383"/>
    </source>
</evidence>
<evidence type="ECO:0000256" key="2">
    <source>
        <dbReference type="ARBA" id="ARBA00000909"/>
    </source>
</evidence>
<dbReference type="PANTHER" id="PTHR12592">
    <property type="entry name" value="ATP-DEPENDENT (S)-NAD(P)H-HYDRATE DEHYDRATASE FAMILY MEMBER"/>
    <property type="match status" value="1"/>
</dbReference>
<dbReference type="InterPro" id="IPR030677">
    <property type="entry name" value="Nnr"/>
</dbReference>
<accession>M1MN30</accession>
<dbReference type="GO" id="GO:0052855">
    <property type="term" value="F:ADP-dependent NAD(P)H-hydrate dehydratase activity"/>
    <property type="evidence" value="ECO:0007669"/>
    <property type="project" value="UniProtKB-UniRule"/>
</dbReference>
<comment type="function">
    <text evidence="17">Catalyzes the dehydration of the S-form of NAD(P)HX at the expense of ADP, which is converted to AMP. Together with NAD(P)HX epimerase, which catalyzes the epimerization of the S- and R-forms, the enzyme allows the repair of both epimers of NAD(P)HX, a damaged form of NAD(P)H that is a result of enzymatic or heat-dependent hydration.</text>
</comment>
<evidence type="ECO:0000256" key="3">
    <source>
        <dbReference type="ARBA" id="ARBA00006001"/>
    </source>
</evidence>
<evidence type="ECO:0000313" key="22">
    <source>
        <dbReference type="EMBL" id="AGF59274.1"/>
    </source>
</evidence>
<feature type="binding site" evidence="18">
    <location>
        <begin position="134"/>
        <end position="140"/>
    </location>
    <ligand>
        <name>(6S)-NADPHX</name>
        <dbReference type="ChEBI" id="CHEBI:64076"/>
    </ligand>
</feature>
<organism evidence="22 23">
    <name type="scientific">Clostridium saccharoperbutylacetonicum N1-4(HMT)</name>
    <dbReference type="NCBI Taxonomy" id="931276"/>
    <lineage>
        <taxon>Bacteria</taxon>
        <taxon>Bacillati</taxon>
        <taxon>Bacillota</taxon>
        <taxon>Clostridia</taxon>
        <taxon>Eubacteriales</taxon>
        <taxon>Clostridiaceae</taxon>
        <taxon>Clostridium</taxon>
    </lineage>
</organism>
<evidence type="ECO:0000256" key="9">
    <source>
        <dbReference type="ARBA" id="ARBA00022958"/>
    </source>
</evidence>
<dbReference type="eggNOG" id="COG0063">
    <property type="taxonomic scope" value="Bacteria"/>
</dbReference>
<dbReference type="eggNOG" id="COG0062">
    <property type="taxonomic scope" value="Bacteria"/>
</dbReference>
<dbReference type="PATRIC" id="fig|931276.5.peg.5587"/>
<dbReference type="HOGENOM" id="CLU_024853_4_1_9"/>
<dbReference type="HAMAP" id="MF_01965">
    <property type="entry name" value="NADHX_dehydratase"/>
    <property type="match status" value="1"/>
</dbReference>
<dbReference type="InterPro" id="IPR036652">
    <property type="entry name" value="YjeF_N_dom_sf"/>
</dbReference>
<feature type="binding site" evidence="18">
    <location>
        <position position="130"/>
    </location>
    <ligand>
        <name>K(+)</name>
        <dbReference type="ChEBI" id="CHEBI:29103"/>
    </ligand>
</feature>
<dbReference type="InterPro" id="IPR029056">
    <property type="entry name" value="Ribokinase-like"/>
</dbReference>
<dbReference type="EMBL" id="CP004121">
    <property type="protein sequence ID" value="AGF59274.1"/>
    <property type="molecule type" value="Genomic_DNA"/>
</dbReference>
<evidence type="ECO:0000256" key="14">
    <source>
        <dbReference type="ARBA" id="ARBA00025153"/>
    </source>
</evidence>
<evidence type="ECO:0000256" key="11">
    <source>
        <dbReference type="ARBA" id="ARBA00023235"/>
    </source>
</evidence>
<gene>
    <name evidence="17" type="primary">nnrD</name>
    <name evidence="18" type="synonym">nnrE</name>
    <name evidence="22" type="ORF">Cspa_c55290</name>
</gene>
<dbReference type="SUPFAM" id="SSF64153">
    <property type="entry name" value="YjeF N-terminal domain-like"/>
    <property type="match status" value="1"/>
</dbReference>
<keyword evidence="13" id="KW-0511">Multifunctional enzyme</keyword>
<feature type="domain" description="YjeF N-terminal" evidence="21">
    <location>
        <begin position="10"/>
        <end position="220"/>
    </location>
</feature>
<evidence type="ECO:0000256" key="17">
    <source>
        <dbReference type="HAMAP-Rule" id="MF_01965"/>
    </source>
</evidence>
<evidence type="ECO:0000256" key="6">
    <source>
        <dbReference type="ARBA" id="ARBA00022741"/>
    </source>
</evidence>
<feature type="binding site" evidence="17">
    <location>
        <position position="324"/>
    </location>
    <ligand>
        <name>(6S)-NADPHX</name>
        <dbReference type="ChEBI" id="CHEBI:64076"/>
    </ligand>
</feature>
<feature type="binding site" evidence="17">
    <location>
        <begin position="412"/>
        <end position="416"/>
    </location>
    <ligand>
        <name>AMP</name>
        <dbReference type="ChEBI" id="CHEBI:456215"/>
    </ligand>
</feature>
<dbReference type="KEGG" id="csr:Cspa_c55290"/>
<evidence type="ECO:0000256" key="5">
    <source>
        <dbReference type="ARBA" id="ARBA00022723"/>
    </source>
</evidence>
<dbReference type="PROSITE" id="PS51383">
    <property type="entry name" value="YJEF_C_3"/>
    <property type="match status" value="1"/>
</dbReference>
<comment type="function">
    <text evidence="18">Catalyzes the epimerization of the S- and R-forms of NAD(P)HX, a damaged form of NAD(P)H that is a result of enzymatic or heat-dependent hydration. This is a prerequisite for the S-specific NAD(P)H-hydrate dehydratase to allow the repair of both epimers of NAD(P)HX.</text>
</comment>
<evidence type="ECO:0000256" key="1">
    <source>
        <dbReference type="ARBA" id="ARBA00000013"/>
    </source>
</evidence>
<dbReference type="EC" id="5.1.99.6" evidence="19"/>
<evidence type="ECO:0000256" key="15">
    <source>
        <dbReference type="ARBA" id="ARBA00048238"/>
    </source>
</evidence>
<keyword evidence="11 18" id="KW-0413">Isomerase</keyword>
<sequence length="501" mass="55195">MIEIFSAEKCREMDSKSINEIGIPSIVLMENAAIQLLRVLRDKGESFLILCGKGNNGGDALALSRHLILEGKKVKVCIISGNQNYSNDFRTNFNIIEKLIDKKELLFIQSEEDIDENFIDDLNNYDVVVDGIFGVGLNNELTGMFKKVIEKVNMYGKFIAAIDVPSGLDSNFGIERGASIRAHVTYTFEVIKRGFLKYKAINYVGKIKILKIGIPEQVKKINTENTYILEEKEYKFLLPKREVFGHKGDYGRALVFAGRSGFTGAAFITTECTVRAGAGLTTLICDKDIQGILANRLVEAMTSNFDSNIIELIKSANSIALGPGFGIGERQEEILKQVIDNSNCPIVIDADGITLLGKNKKLLKNLKNRAIITPHPGELARFLEITVEEVEDNRSEIAKEVANKYGIVVLLKGYNTVISNGKEIYINSTGNSKMASGGMGDALTGIINAFISQGVNIENAALFGAYIHGKIADRLGEQVYIINARDIINELPIEINNILVN</sequence>
<dbReference type="NCBIfam" id="TIGR00196">
    <property type="entry name" value="yjeF_cterm"/>
    <property type="match status" value="1"/>
</dbReference>
<evidence type="ECO:0000256" key="18">
    <source>
        <dbReference type="HAMAP-Rule" id="MF_01966"/>
    </source>
</evidence>
<dbReference type="GO" id="GO:0046872">
    <property type="term" value="F:metal ion binding"/>
    <property type="evidence" value="ECO:0007669"/>
    <property type="project" value="UniProtKB-UniRule"/>
</dbReference>
<comment type="caution">
    <text evidence="18">Lacks conserved residue(s) required for the propagation of feature annotation.</text>
</comment>
<keyword evidence="5 18" id="KW-0479">Metal-binding</keyword>
<evidence type="ECO:0000256" key="13">
    <source>
        <dbReference type="ARBA" id="ARBA00023268"/>
    </source>
</evidence>
<keyword evidence="12 17" id="KW-0456">Lyase</keyword>
<dbReference type="EC" id="4.2.1.136" evidence="19"/>
<dbReference type="Pfam" id="PF01256">
    <property type="entry name" value="Carb_kinase"/>
    <property type="match status" value="1"/>
</dbReference>
<comment type="catalytic activity">
    <reaction evidence="2 18 19">
        <text>(6R)-NADPHX = (6S)-NADPHX</text>
        <dbReference type="Rhea" id="RHEA:32227"/>
        <dbReference type="ChEBI" id="CHEBI:64076"/>
        <dbReference type="ChEBI" id="CHEBI:64077"/>
        <dbReference type="EC" id="5.1.99.6"/>
    </reaction>
</comment>
<comment type="cofactor">
    <cofactor evidence="18 19">
        <name>K(+)</name>
        <dbReference type="ChEBI" id="CHEBI:29103"/>
    </cofactor>
    <text evidence="18 19">Binds 1 potassium ion per subunit.</text>
</comment>
<dbReference type="AlphaFoldDB" id="M1MN30"/>
<dbReference type="Pfam" id="PF03853">
    <property type="entry name" value="YjeF_N"/>
    <property type="match status" value="1"/>
</dbReference>
<dbReference type="GO" id="GO:0046496">
    <property type="term" value="P:nicotinamide nucleotide metabolic process"/>
    <property type="evidence" value="ECO:0007669"/>
    <property type="project" value="UniProtKB-UniRule"/>
</dbReference>
<dbReference type="STRING" id="36745.CLSAP_52780"/>
<comment type="similarity">
    <text evidence="17">Belongs to the NnrD/CARKD family.</text>
</comment>
<keyword evidence="10 17" id="KW-0520">NAD</keyword>
<feature type="domain" description="YjeF C-terminal" evidence="20">
    <location>
        <begin position="230"/>
        <end position="498"/>
    </location>
</feature>
<comment type="similarity">
    <text evidence="18">Belongs to the NnrE/AIBP family.</text>
</comment>
<keyword evidence="23" id="KW-1185">Reference proteome</keyword>
<feature type="binding site" evidence="18">
    <location>
        <position position="56"/>
    </location>
    <ligand>
        <name>K(+)</name>
        <dbReference type="ChEBI" id="CHEBI:29103"/>
    </ligand>
</feature>
<feature type="binding site" evidence="18">
    <location>
        <position position="166"/>
    </location>
    <ligand>
        <name>K(+)</name>
        <dbReference type="ChEBI" id="CHEBI:29103"/>
    </ligand>
</feature>
<dbReference type="Gene3D" id="3.40.50.10260">
    <property type="entry name" value="YjeF N-terminal domain"/>
    <property type="match status" value="1"/>
</dbReference>
<comment type="similarity">
    <text evidence="3 19">In the N-terminal section; belongs to the NnrE/AIBP family.</text>
</comment>
<evidence type="ECO:0000256" key="12">
    <source>
        <dbReference type="ARBA" id="ARBA00023239"/>
    </source>
</evidence>
<dbReference type="GO" id="GO:0110051">
    <property type="term" value="P:metabolite repair"/>
    <property type="evidence" value="ECO:0007669"/>
    <property type="project" value="TreeGrafter"/>
</dbReference>
<dbReference type="OrthoDB" id="9806925at2"/>
<comment type="catalytic activity">
    <reaction evidence="1 18 19">
        <text>(6R)-NADHX = (6S)-NADHX</text>
        <dbReference type="Rhea" id="RHEA:32215"/>
        <dbReference type="ChEBI" id="CHEBI:64074"/>
        <dbReference type="ChEBI" id="CHEBI:64075"/>
        <dbReference type="EC" id="5.1.99.6"/>
    </reaction>
</comment>
<dbReference type="SUPFAM" id="SSF53613">
    <property type="entry name" value="Ribokinase-like"/>
    <property type="match status" value="1"/>
</dbReference>
<comment type="function">
    <text evidence="14 19">Bifunctional enzyme that catalyzes the epimerization of the S- and R-forms of NAD(P)HX and the dehydration of the S-form of NAD(P)HX at the expense of ADP, which is converted to AMP. This allows the repair of both epimers of NAD(P)HX, a damaged form of NAD(P)H that is a result of enzymatic or heat-dependent hydration.</text>
</comment>
<keyword evidence="7 17" id="KW-0067">ATP-binding</keyword>
<reference evidence="22 23" key="1">
    <citation type="submission" date="2013-02" db="EMBL/GenBank/DDBJ databases">
        <title>Genome sequence of Clostridium saccharoperbutylacetonicum N1-4(HMT).</title>
        <authorList>
            <person name="Poehlein A."/>
            <person name="Daniel R."/>
        </authorList>
    </citation>
    <scope>NUCLEOTIDE SEQUENCE [LARGE SCALE GENOMIC DNA]</scope>
    <source>
        <strain evidence="23">N1-4(HMT)</strain>
    </source>
</reference>
<evidence type="ECO:0000256" key="4">
    <source>
        <dbReference type="ARBA" id="ARBA00009524"/>
    </source>
</evidence>
<dbReference type="PIRSF" id="PIRSF017184">
    <property type="entry name" value="Nnr"/>
    <property type="match status" value="1"/>
</dbReference>
<comment type="catalytic activity">
    <reaction evidence="16 17 19">
        <text>(6S)-NADPHX + ADP = AMP + phosphate + NADPH + H(+)</text>
        <dbReference type="Rhea" id="RHEA:32235"/>
        <dbReference type="ChEBI" id="CHEBI:15378"/>
        <dbReference type="ChEBI" id="CHEBI:43474"/>
        <dbReference type="ChEBI" id="CHEBI:57783"/>
        <dbReference type="ChEBI" id="CHEBI:64076"/>
        <dbReference type="ChEBI" id="CHEBI:456215"/>
        <dbReference type="ChEBI" id="CHEBI:456216"/>
        <dbReference type="EC" id="4.2.1.136"/>
    </reaction>
</comment>
<proteinExistence type="inferred from homology"/>
<keyword evidence="8 17" id="KW-0521">NADP</keyword>
<evidence type="ECO:0000256" key="7">
    <source>
        <dbReference type="ARBA" id="ARBA00022840"/>
    </source>
</evidence>
<comment type="similarity">
    <text evidence="4 19">In the C-terminal section; belongs to the NnrD/CARKD family.</text>
</comment>
<evidence type="ECO:0000259" key="21">
    <source>
        <dbReference type="PROSITE" id="PS51385"/>
    </source>
</evidence>
<dbReference type="GO" id="GO:0052856">
    <property type="term" value="F:NAD(P)HX epimerase activity"/>
    <property type="evidence" value="ECO:0007669"/>
    <property type="project" value="UniProtKB-UniRule"/>
</dbReference>
<evidence type="ECO:0000256" key="10">
    <source>
        <dbReference type="ARBA" id="ARBA00023027"/>
    </source>
</evidence>
<feature type="binding site" evidence="17">
    <location>
        <position position="265"/>
    </location>
    <ligand>
        <name>(6S)-NADPHX</name>
        <dbReference type="ChEBI" id="CHEBI:64076"/>
    </ligand>
</feature>
<name>M1MN30_9CLOT</name>
<comment type="cofactor">
    <cofactor evidence="17">
        <name>Mg(2+)</name>
        <dbReference type="ChEBI" id="CHEBI:18420"/>
    </cofactor>
</comment>
<dbReference type="CDD" id="cd01171">
    <property type="entry name" value="YXKO-related"/>
    <property type="match status" value="1"/>
</dbReference>
<evidence type="ECO:0000256" key="19">
    <source>
        <dbReference type="PIRNR" id="PIRNR017184"/>
    </source>
</evidence>
<dbReference type="InterPro" id="IPR000631">
    <property type="entry name" value="CARKD"/>
</dbReference>
<evidence type="ECO:0000256" key="8">
    <source>
        <dbReference type="ARBA" id="ARBA00022857"/>
    </source>
</evidence>
<keyword evidence="9 18" id="KW-0630">Potassium</keyword>
<dbReference type="HAMAP" id="MF_01966">
    <property type="entry name" value="NADHX_epimerase"/>
    <property type="match status" value="1"/>
</dbReference>
<dbReference type="PANTHER" id="PTHR12592:SF0">
    <property type="entry name" value="ATP-DEPENDENT (S)-NAD(P)H-HYDRATE DEHYDRATASE"/>
    <property type="match status" value="1"/>
</dbReference>
<feature type="binding site" evidence="17">
    <location>
        <position position="440"/>
    </location>
    <ligand>
        <name>AMP</name>
        <dbReference type="ChEBI" id="CHEBI:456215"/>
    </ligand>
</feature>
<feature type="binding site" evidence="18">
    <location>
        <begin position="55"/>
        <end position="59"/>
    </location>
    <ligand>
        <name>(6S)-NADPHX</name>
        <dbReference type="ChEBI" id="CHEBI:64076"/>
    </ligand>
</feature>
<feature type="binding site" evidence="18">
    <location>
        <position position="163"/>
    </location>
    <ligand>
        <name>(6S)-NADPHX</name>
        <dbReference type="ChEBI" id="CHEBI:64076"/>
    </ligand>
</feature>
<dbReference type="PROSITE" id="PS51385">
    <property type="entry name" value="YJEF_N"/>
    <property type="match status" value="1"/>
</dbReference>
<protein>
    <recommendedName>
        <fullName evidence="19">Bifunctional NAD(P)H-hydrate repair enzyme</fullName>
    </recommendedName>
    <alternativeName>
        <fullName evidence="19">Nicotinamide nucleotide repair protein</fullName>
    </alternativeName>
    <domain>
        <recommendedName>
            <fullName evidence="19">ADP-dependent (S)-NAD(P)H-hydrate dehydratase</fullName>
            <ecNumber evidence="19">4.2.1.136</ecNumber>
        </recommendedName>
        <alternativeName>
            <fullName evidence="19">ADP-dependent NAD(P)HX dehydratase</fullName>
        </alternativeName>
    </domain>
    <domain>
        <recommendedName>
            <fullName evidence="19">NAD(P)H-hydrate epimerase</fullName>
            <ecNumber evidence="19">5.1.99.6</ecNumber>
        </recommendedName>
    </domain>
</protein>
<dbReference type="InterPro" id="IPR004443">
    <property type="entry name" value="YjeF_N_dom"/>
</dbReference>
<comment type="subunit">
    <text evidence="17">Homotetramer.</text>
</comment>
<dbReference type="NCBIfam" id="TIGR00197">
    <property type="entry name" value="yjeF_nterm"/>
    <property type="match status" value="1"/>
</dbReference>